<organism evidence="9 10">
    <name type="scientific">Rhizoctonia solani</name>
    <dbReference type="NCBI Taxonomy" id="456999"/>
    <lineage>
        <taxon>Eukaryota</taxon>
        <taxon>Fungi</taxon>
        <taxon>Dikarya</taxon>
        <taxon>Basidiomycota</taxon>
        <taxon>Agaricomycotina</taxon>
        <taxon>Agaricomycetes</taxon>
        <taxon>Cantharellales</taxon>
        <taxon>Ceratobasidiaceae</taxon>
        <taxon>Rhizoctonia</taxon>
    </lineage>
</organism>
<dbReference type="Proteomes" id="UP000663853">
    <property type="component" value="Unassembled WGS sequence"/>
</dbReference>
<keyword evidence="5" id="KW-1133">Transmembrane helix</keyword>
<proteinExistence type="predicted"/>
<keyword evidence="2" id="KW-0813">Transport</keyword>
<dbReference type="Pfam" id="PF25539">
    <property type="entry name" value="Bestrophin_2"/>
    <property type="match status" value="1"/>
</dbReference>
<name>A0A8H3CSY5_9AGAM</name>
<keyword evidence="7" id="KW-0472">Membrane</keyword>
<reference evidence="9" key="1">
    <citation type="submission" date="2021-01" db="EMBL/GenBank/DDBJ databases">
        <authorList>
            <person name="Kaushik A."/>
        </authorList>
    </citation>
    <scope>NUCLEOTIDE SEQUENCE</scope>
    <source>
        <strain evidence="9">AG6-10EEA</strain>
    </source>
</reference>
<evidence type="ECO:0000256" key="6">
    <source>
        <dbReference type="ARBA" id="ARBA00023065"/>
    </source>
</evidence>
<feature type="region of interest" description="Disordered" evidence="8">
    <location>
        <begin position="114"/>
        <end position="140"/>
    </location>
</feature>
<keyword evidence="3" id="KW-1003">Cell membrane</keyword>
<evidence type="ECO:0000256" key="1">
    <source>
        <dbReference type="ARBA" id="ARBA00004651"/>
    </source>
</evidence>
<comment type="caution">
    <text evidence="9">The sequence shown here is derived from an EMBL/GenBank/DDBJ whole genome shotgun (WGS) entry which is preliminary data.</text>
</comment>
<keyword evidence="6" id="KW-0406">Ion transport</keyword>
<sequence length="430" mass="48177">MASRGDNRPHNRVVEFIRPLLTTTLFECSLQVLLLTAWATCISLICDKVRDLSIETTLLTVFGTILGFIISFRTSSAFERYNEGKRLLSNITYASRKFARTIWFHDLTKVPEGGSKPDSGAIPDSGSGSGGKSRPQSDDSMLEEKRTVIHLIEVFSIAVKRHLWKRGHKQEYMSWPGGPVPPSDRRPEASRVPSWGSGSTAYSTQAAVPDSFPPKKPARNVPLDVSCCLNAYIVGLQKRGVNTQTTTALLAALDSLVESFTDLEKVSNDQLPYSYRSQLWGCTYLYLFFLPFQLWRPLKYVTIPGTALAALIFLGLLSAGGEIENPVDDDRNDLNLHEFCKELRQDLEALTNPNPIVSTPDPANWTSSDKQNSIFLYLERDKEDQKYFENGRTKFVAWATGVGRRINFRNKPERGDEELGGQVGNNKQDE</sequence>
<keyword evidence="4" id="KW-0812">Transmembrane</keyword>
<dbReference type="AlphaFoldDB" id="A0A8H3CSY5"/>
<dbReference type="GO" id="GO:0005886">
    <property type="term" value="C:plasma membrane"/>
    <property type="evidence" value="ECO:0007669"/>
    <property type="project" value="UniProtKB-SubCell"/>
</dbReference>
<dbReference type="PANTHER" id="PTHR33281:SF19">
    <property type="entry name" value="VOLTAGE-DEPENDENT ANION CHANNEL-FORMING PROTEIN YNEE"/>
    <property type="match status" value="1"/>
</dbReference>
<evidence type="ECO:0000256" key="2">
    <source>
        <dbReference type="ARBA" id="ARBA00022448"/>
    </source>
</evidence>
<evidence type="ECO:0000313" key="10">
    <source>
        <dbReference type="Proteomes" id="UP000663853"/>
    </source>
</evidence>
<accession>A0A8H3CSY5</accession>
<dbReference type="EMBL" id="CAJMXA010003401">
    <property type="protein sequence ID" value="CAE6494627.1"/>
    <property type="molecule type" value="Genomic_DNA"/>
</dbReference>
<dbReference type="GO" id="GO:0005254">
    <property type="term" value="F:chloride channel activity"/>
    <property type="evidence" value="ECO:0007669"/>
    <property type="project" value="InterPro"/>
</dbReference>
<evidence type="ECO:0000256" key="7">
    <source>
        <dbReference type="ARBA" id="ARBA00023136"/>
    </source>
</evidence>
<gene>
    <name evidence="9" type="ORF">RDB_LOCUS105026</name>
</gene>
<dbReference type="PANTHER" id="PTHR33281">
    <property type="entry name" value="UPF0187 PROTEIN YNEE"/>
    <property type="match status" value="1"/>
</dbReference>
<evidence type="ECO:0000256" key="8">
    <source>
        <dbReference type="SAM" id="MobiDB-lite"/>
    </source>
</evidence>
<dbReference type="InterPro" id="IPR044669">
    <property type="entry name" value="YneE/VCCN1/2-like"/>
</dbReference>
<feature type="region of interest" description="Disordered" evidence="8">
    <location>
        <begin position="171"/>
        <end position="200"/>
    </location>
</feature>
<protein>
    <submittedName>
        <fullName evidence="9">Uncharacterized protein</fullName>
    </submittedName>
</protein>
<evidence type="ECO:0000256" key="5">
    <source>
        <dbReference type="ARBA" id="ARBA00022989"/>
    </source>
</evidence>
<feature type="region of interest" description="Disordered" evidence="8">
    <location>
        <begin position="409"/>
        <end position="430"/>
    </location>
</feature>
<evidence type="ECO:0000256" key="4">
    <source>
        <dbReference type="ARBA" id="ARBA00022692"/>
    </source>
</evidence>
<evidence type="ECO:0000256" key="3">
    <source>
        <dbReference type="ARBA" id="ARBA00022475"/>
    </source>
</evidence>
<comment type="subcellular location">
    <subcellularLocation>
        <location evidence="1">Cell membrane</location>
        <topology evidence="1">Multi-pass membrane protein</topology>
    </subcellularLocation>
</comment>
<evidence type="ECO:0000313" key="9">
    <source>
        <dbReference type="EMBL" id="CAE6494627.1"/>
    </source>
</evidence>